<evidence type="ECO:0000256" key="1">
    <source>
        <dbReference type="SAM" id="MobiDB-lite"/>
    </source>
</evidence>
<organism evidence="2 3">
    <name type="scientific">Blyttiomyces helicus</name>
    <dbReference type="NCBI Taxonomy" id="388810"/>
    <lineage>
        <taxon>Eukaryota</taxon>
        <taxon>Fungi</taxon>
        <taxon>Fungi incertae sedis</taxon>
        <taxon>Chytridiomycota</taxon>
        <taxon>Chytridiomycota incertae sedis</taxon>
        <taxon>Chytridiomycetes</taxon>
        <taxon>Chytridiomycetes incertae sedis</taxon>
        <taxon>Blyttiomyces</taxon>
    </lineage>
</organism>
<sequence>MFKTFAARTGALLCEPCGETFFASFNLFQPHEITTASLKLSNPSTLQRDTPSAPIPLPNPYPHLWLHLPTQHSPALSTSPSTTLDNPRLPISSVAANSAREDPSSPETGHETEDPRLPLVLKLVETNDEEVNDSPKPAMKKKIVDASGDEEEEPPMGKEPVCRLRRHPPKQVTPKPGRRPKKNLSHYTPPFAEEVPLEVRCHLRLLGLTHGLGPARCHLRSHGLSEARELVRCASQHVGSHPHDLPHSPRLHFGSIHGPNAPSIGSPLAAGGPAPIPAAATTISLHSAPAGTPNKPFVDSVIVEPQGVKRVKEFAVELNLFVG</sequence>
<gene>
    <name evidence="2" type="ORF">BDK51DRAFT_29201</name>
</gene>
<feature type="compositionally biased region" description="Basic and acidic residues" evidence="1">
    <location>
        <begin position="99"/>
        <end position="116"/>
    </location>
</feature>
<feature type="region of interest" description="Disordered" evidence="1">
    <location>
        <begin position="96"/>
        <end position="188"/>
    </location>
</feature>
<dbReference type="Proteomes" id="UP000269721">
    <property type="component" value="Unassembled WGS sequence"/>
</dbReference>
<name>A0A4P9W931_9FUNG</name>
<evidence type="ECO:0000313" key="2">
    <source>
        <dbReference type="EMBL" id="RKO89051.1"/>
    </source>
</evidence>
<reference evidence="3" key="1">
    <citation type="journal article" date="2018" name="Nat. Microbiol.">
        <title>Leveraging single-cell genomics to expand the fungal tree of life.</title>
        <authorList>
            <person name="Ahrendt S.R."/>
            <person name="Quandt C.A."/>
            <person name="Ciobanu D."/>
            <person name="Clum A."/>
            <person name="Salamov A."/>
            <person name="Andreopoulos B."/>
            <person name="Cheng J.F."/>
            <person name="Woyke T."/>
            <person name="Pelin A."/>
            <person name="Henrissat B."/>
            <person name="Reynolds N.K."/>
            <person name="Benny G.L."/>
            <person name="Smith M.E."/>
            <person name="James T.Y."/>
            <person name="Grigoriev I.V."/>
        </authorList>
    </citation>
    <scope>NUCLEOTIDE SEQUENCE [LARGE SCALE GENOMIC DNA]</scope>
</reference>
<accession>A0A4P9W931</accession>
<dbReference type="EMBL" id="KZ996318">
    <property type="protein sequence ID" value="RKO89051.1"/>
    <property type="molecule type" value="Genomic_DNA"/>
</dbReference>
<keyword evidence="3" id="KW-1185">Reference proteome</keyword>
<proteinExistence type="predicted"/>
<protein>
    <submittedName>
        <fullName evidence="2">Uncharacterized protein</fullName>
    </submittedName>
</protein>
<dbReference type="AlphaFoldDB" id="A0A4P9W931"/>
<evidence type="ECO:0000313" key="3">
    <source>
        <dbReference type="Proteomes" id="UP000269721"/>
    </source>
</evidence>